<dbReference type="InterPro" id="IPR050951">
    <property type="entry name" value="Retrovirus_Pol_polyprotein"/>
</dbReference>
<dbReference type="AlphaFoldDB" id="A0AAW0TRW4"/>
<dbReference type="EMBL" id="JARAKH010000025">
    <property type="protein sequence ID" value="KAK8390445.1"/>
    <property type="molecule type" value="Genomic_DNA"/>
</dbReference>
<reference evidence="1 2" key="1">
    <citation type="submission" date="2023-03" db="EMBL/GenBank/DDBJ databases">
        <title>High-quality genome of Scylla paramamosain provides insights in environmental adaptation.</title>
        <authorList>
            <person name="Zhang L."/>
        </authorList>
    </citation>
    <scope>NUCLEOTIDE SEQUENCE [LARGE SCALE GENOMIC DNA]</scope>
    <source>
        <strain evidence="1">LZ_2023a</strain>
        <tissue evidence="1">Muscle</tissue>
    </source>
</reference>
<name>A0AAW0TRW4_SCYPA</name>
<protein>
    <submittedName>
        <fullName evidence="1">Uncharacterized protein</fullName>
    </submittedName>
</protein>
<organism evidence="1 2">
    <name type="scientific">Scylla paramamosain</name>
    <name type="common">Mud crab</name>
    <dbReference type="NCBI Taxonomy" id="85552"/>
    <lineage>
        <taxon>Eukaryota</taxon>
        <taxon>Metazoa</taxon>
        <taxon>Ecdysozoa</taxon>
        <taxon>Arthropoda</taxon>
        <taxon>Crustacea</taxon>
        <taxon>Multicrustacea</taxon>
        <taxon>Malacostraca</taxon>
        <taxon>Eumalacostraca</taxon>
        <taxon>Eucarida</taxon>
        <taxon>Decapoda</taxon>
        <taxon>Pleocyemata</taxon>
        <taxon>Brachyura</taxon>
        <taxon>Eubrachyura</taxon>
        <taxon>Portunoidea</taxon>
        <taxon>Portunidae</taxon>
        <taxon>Portuninae</taxon>
        <taxon>Scylla</taxon>
    </lineage>
</organism>
<dbReference type="PANTHER" id="PTHR37984">
    <property type="entry name" value="PROTEIN CBG26694"/>
    <property type="match status" value="1"/>
</dbReference>
<keyword evidence="2" id="KW-1185">Reference proteome</keyword>
<dbReference type="SUPFAM" id="SSF56672">
    <property type="entry name" value="DNA/RNA polymerases"/>
    <property type="match status" value="1"/>
</dbReference>
<accession>A0AAW0TRW4</accession>
<dbReference type="InterPro" id="IPR043128">
    <property type="entry name" value="Rev_trsase/Diguanyl_cyclase"/>
</dbReference>
<dbReference type="Gene3D" id="3.10.10.10">
    <property type="entry name" value="HIV Type 1 Reverse Transcriptase, subunit A, domain 1"/>
    <property type="match status" value="1"/>
</dbReference>
<sequence length="225" mass="25252">MKDNEFDFTRAIHIAIEVEDAAKVAKETVCGQKPKLVNKVNHMKAPPHHQKSGRTSKMGIKDMDLDRGGCRNYITEELWHKLGTPPLQETRAHYASASQHKMPILDVKLQERCRKLAKDSSELFKSELGCLRGAELEVKFKPNTQPVFHKVRPVPLAPQEELAQVYDSGTTRGIWKPLETQRQPMPLPEDLIQKIGGGCGFSKIDLEDAYNQVNLAPESLEAACS</sequence>
<evidence type="ECO:0000313" key="1">
    <source>
        <dbReference type="EMBL" id="KAK8390445.1"/>
    </source>
</evidence>
<dbReference type="Proteomes" id="UP001487740">
    <property type="component" value="Unassembled WGS sequence"/>
</dbReference>
<dbReference type="GO" id="GO:0071897">
    <property type="term" value="P:DNA biosynthetic process"/>
    <property type="evidence" value="ECO:0007669"/>
    <property type="project" value="UniProtKB-ARBA"/>
</dbReference>
<evidence type="ECO:0000313" key="2">
    <source>
        <dbReference type="Proteomes" id="UP001487740"/>
    </source>
</evidence>
<dbReference type="PANTHER" id="PTHR37984:SF5">
    <property type="entry name" value="PROTEIN NYNRIN-LIKE"/>
    <property type="match status" value="1"/>
</dbReference>
<dbReference type="InterPro" id="IPR043502">
    <property type="entry name" value="DNA/RNA_pol_sf"/>
</dbReference>
<comment type="caution">
    <text evidence="1">The sequence shown here is derived from an EMBL/GenBank/DDBJ whole genome shotgun (WGS) entry which is preliminary data.</text>
</comment>
<proteinExistence type="predicted"/>
<gene>
    <name evidence="1" type="ORF">O3P69_010256</name>
</gene>
<dbReference type="Gene3D" id="3.30.70.270">
    <property type="match status" value="1"/>
</dbReference>